<dbReference type="Proteomes" id="UP000183843">
    <property type="component" value="Unassembled WGS sequence"/>
</dbReference>
<evidence type="ECO:0000259" key="1">
    <source>
        <dbReference type="Pfam" id="PF08241"/>
    </source>
</evidence>
<proteinExistence type="predicted"/>
<dbReference type="InterPro" id="IPR008930">
    <property type="entry name" value="Terpenoid_cyclase/PrenylTrfase"/>
</dbReference>
<keyword evidence="2" id="KW-0808">Transferase</keyword>
<dbReference type="GO" id="GO:0032259">
    <property type="term" value="P:methylation"/>
    <property type="evidence" value="ECO:0007669"/>
    <property type="project" value="UniProtKB-KW"/>
</dbReference>
<dbReference type="Pfam" id="PF08241">
    <property type="entry name" value="Methyltransf_11"/>
    <property type="match status" value="1"/>
</dbReference>
<dbReference type="InterPro" id="IPR029063">
    <property type="entry name" value="SAM-dependent_MTases_sf"/>
</dbReference>
<dbReference type="InterPro" id="IPR013216">
    <property type="entry name" value="Methyltransf_11"/>
</dbReference>
<dbReference type="AlphaFoldDB" id="A0A1I0XY99"/>
<sequence length="503" mass="57498">MKNWIVAFNRAMLWIKENTIKGNGIAVTSKEQVIYPEVTGYYIPTLLQWGERDRALAYAKYLCSIQKANGSWYDSKDVAPYVFDSAQILKGLIAVRGIMPDVDEHILRGCDWLISNMQLDGRLTTPSKDAWGNDEDFCSELIHIYCLSPLKEAGKIFKRPDYIEAAGKILSYYKKEKMDRIRNFSLLSHFYAYIMEGLYDLGEIELCRECMERLEQYRNKKNGIPGLKDVPWVCSTGLFQLAVVWYKLGDLEKGNSLFYYALSLQNPSGGWYGSYPAPGILSKFYCGRKRPYYFADAEISWAVKYFLDALAWKEKLGFEGQAMSFMDTIEKNNGRYMLIKEQLLTVGTSNLAVCDVGCGKGRYLLNLLEDCPENDYYAADISAKVMQNIQGLKDKQVGSMTNVAYNDNSFDFVYACESFEHAINLHAAFCELFRITKPGGKFVIVDKPIEKLGELDIDEWEQWISDDDIKAYAEECGGTLQIRESVPYESKDDGLFRAWIVTK</sequence>
<dbReference type="CDD" id="cd02440">
    <property type="entry name" value="AdoMet_MTases"/>
    <property type="match status" value="1"/>
</dbReference>
<evidence type="ECO:0000313" key="2">
    <source>
        <dbReference type="EMBL" id="SFB05270.1"/>
    </source>
</evidence>
<dbReference type="GO" id="GO:0008757">
    <property type="term" value="F:S-adenosylmethionine-dependent methyltransferase activity"/>
    <property type="evidence" value="ECO:0007669"/>
    <property type="project" value="InterPro"/>
</dbReference>
<dbReference type="SUPFAM" id="SSF53335">
    <property type="entry name" value="S-adenosyl-L-methionine-dependent methyltransferases"/>
    <property type="match status" value="1"/>
</dbReference>
<gene>
    <name evidence="2" type="ORF">SAMN05216587_10819</name>
</gene>
<feature type="domain" description="Methyltransferase type 11" evidence="1">
    <location>
        <begin position="355"/>
        <end position="444"/>
    </location>
</feature>
<dbReference type="Gene3D" id="1.50.10.20">
    <property type="match status" value="1"/>
</dbReference>
<evidence type="ECO:0000313" key="3">
    <source>
        <dbReference type="Proteomes" id="UP000183843"/>
    </source>
</evidence>
<dbReference type="InterPro" id="IPR050508">
    <property type="entry name" value="Methyltransf_Superfamily"/>
</dbReference>
<dbReference type="EMBL" id="FOJX01000008">
    <property type="protein sequence ID" value="SFB05270.1"/>
    <property type="molecule type" value="Genomic_DNA"/>
</dbReference>
<dbReference type="Gene3D" id="3.40.50.150">
    <property type="entry name" value="Vaccinia Virus protein VP39"/>
    <property type="match status" value="1"/>
</dbReference>
<dbReference type="PANTHER" id="PTHR42912">
    <property type="entry name" value="METHYLTRANSFERASE"/>
    <property type="match status" value="1"/>
</dbReference>
<protein>
    <submittedName>
        <fullName evidence="2">Malonyl-CoA O-methyltransferase</fullName>
    </submittedName>
</protein>
<organism evidence="2 3">
    <name type="scientific">Selenomonas ruminantium</name>
    <dbReference type="NCBI Taxonomy" id="971"/>
    <lineage>
        <taxon>Bacteria</taxon>
        <taxon>Bacillati</taxon>
        <taxon>Bacillota</taxon>
        <taxon>Negativicutes</taxon>
        <taxon>Selenomonadales</taxon>
        <taxon>Selenomonadaceae</taxon>
        <taxon>Selenomonas</taxon>
    </lineage>
</organism>
<dbReference type="RefSeq" id="WP_081351373.1">
    <property type="nucleotide sequence ID" value="NZ_FOJX01000008.1"/>
</dbReference>
<reference evidence="2 3" key="1">
    <citation type="submission" date="2016-10" db="EMBL/GenBank/DDBJ databases">
        <authorList>
            <person name="de Groot N.N."/>
        </authorList>
    </citation>
    <scope>NUCLEOTIDE SEQUENCE [LARGE SCALE GENOMIC DNA]</scope>
    <source>
        <strain evidence="2 3">L14</strain>
    </source>
</reference>
<name>A0A1I0XY99_SELRU</name>
<accession>A0A1I0XY99</accession>
<dbReference type="SUPFAM" id="SSF48239">
    <property type="entry name" value="Terpenoid cyclases/Protein prenyltransferases"/>
    <property type="match status" value="1"/>
</dbReference>
<keyword evidence="2" id="KW-0489">Methyltransferase</keyword>